<dbReference type="Gene3D" id="1.10.510.10">
    <property type="entry name" value="Transferase(Phosphotransferase) domain 1"/>
    <property type="match status" value="1"/>
</dbReference>
<evidence type="ECO:0000313" key="3">
    <source>
        <dbReference type="EMBL" id="KWX11439.1"/>
    </source>
</evidence>
<dbReference type="PROSITE" id="PS00107">
    <property type="entry name" value="PROTEIN_KINASE_ATP"/>
    <property type="match status" value="1"/>
</dbReference>
<organism evidence="3 4">
    <name type="scientific">Giardia duodenalis assemblage B</name>
    <dbReference type="NCBI Taxonomy" id="1394984"/>
    <lineage>
        <taxon>Eukaryota</taxon>
        <taxon>Metamonada</taxon>
        <taxon>Diplomonadida</taxon>
        <taxon>Hexamitidae</taxon>
        <taxon>Giardiinae</taxon>
        <taxon>Giardia</taxon>
    </lineage>
</organism>
<dbReference type="Proteomes" id="UP000070089">
    <property type="component" value="Unassembled WGS sequence"/>
</dbReference>
<evidence type="ECO:0000259" key="2">
    <source>
        <dbReference type="PROSITE" id="PS50011"/>
    </source>
</evidence>
<evidence type="ECO:0000256" key="1">
    <source>
        <dbReference type="PROSITE-ProRule" id="PRU10141"/>
    </source>
</evidence>
<feature type="binding site" evidence="1">
    <location>
        <position position="46"/>
    </location>
    <ligand>
        <name>ATP</name>
        <dbReference type="ChEBI" id="CHEBI:30616"/>
    </ligand>
</feature>
<dbReference type="PROSITE" id="PS50011">
    <property type="entry name" value="PROTEIN_KINASE_DOM"/>
    <property type="match status" value="1"/>
</dbReference>
<gene>
    <name evidence="3" type="ORF">QR46_4599</name>
</gene>
<dbReference type="Pfam" id="PF00069">
    <property type="entry name" value="Pkinase"/>
    <property type="match status" value="1"/>
</dbReference>
<evidence type="ECO:0000313" key="4">
    <source>
        <dbReference type="Proteomes" id="UP000070089"/>
    </source>
</evidence>
<dbReference type="InterPro" id="IPR011009">
    <property type="entry name" value="Kinase-like_dom_sf"/>
</dbReference>
<dbReference type="EMBL" id="JXTI01000188">
    <property type="protein sequence ID" value="KWX11439.1"/>
    <property type="molecule type" value="Genomic_DNA"/>
</dbReference>
<keyword evidence="1" id="KW-0547">Nucleotide-binding</keyword>
<feature type="domain" description="Protein kinase" evidence="2">
    <location>
        <begin position="18"/>
        <end position="274"/>
    </location>
</feature>
<keyword evidence="3" id="KW-0418">Kinase</keyword>
<dbReference type="VEuPathDB" id="GiardiaDB:QR46_4599"/>
<dbReference type="InterPro" id="IPR000719">
    <property type="entry name" value="Prot_kinase_dom"/>
</dbReference>
<dbReference type="InterPro" id="IPR017441">
    <property type="entry name" value="Protein_kinase_ATP_BS"/>
</dbReference>
<proteinExistence type="predicted"/>
<keyword evidence="3" id="KW-0808">Transferase</keyword>
<dbReference type="GO" id="GO:0005524">
    <property type="term" value="F:ATP binding"/>
    <property type="evidence" value="ECO:0007669"/>
    <property type="project" value="UniProtKB-UniRule"/>
</dbReference>
<keyword evidence="3" id="KW-0723">Serine/threonine-protein kinase</keyword>
<comment type="caution">
    <text evidence="3">The sequence shown here is derived from an EMBL/GenBank/DDBJ whole genome shotgun (WGS) entry which is preliminary data.</text>
</comment>
<name>A0A132NMX9_GIAIN</name>
<keyword evidence="1" id="KW-0067">ATP-binding</keyword>
<sequence length="319" mass="35135">MSTFPAPQGCCRIIKMKLAIEKLLGSGSFGVVFRCVTPEGTRVAVKRVSRGCLIIPAEVTVAQAVRHKNVLPVQTIFATKSHERLIMSIVTPLCTCDAAKLIATPLKEGRRLSADCCVRIAIDVAVGLQALHKAGYVHRDAKAQNFMIRISQRGGGYKVVALVGDLGSARRINPLCYPYASPKSIRTPEQWVGIPFSFASDTFALGTFLLHLIHARPRIATFSECIRILPKSGADEFLKRVDASIADSVKTLVKEAGRDREPFEQIVKELDPERAKLGRLALKCLDWEESRMSLDDVCIALQEEFPKLVSSDVSIDLYE</sequence>
<reference evidence="3 4" key="1">
    <citation type="journal article" date="2015" name="Mol. Biochem. Parasitol.">
        <title>Identification of polymorphic genes for use in assemblage B genotyping assays through comparative genomics of multiple assemblage B Giardia duodenalis isolates.</title>
        <authorList>
            <person name="Wielinga C."/>
            <person name="Thompson R.C."/>
            <person name="Monis P."/>
            <person name="Ryan U."/>
        </authorList>
    </citation>
    <scope>NUCLEOTIDE SEQUENCE [LARGE SCALE GENOMIC DNA]</scope>
    <source>
        <strain evidence="3 4">BAH15c1</strain>
    </source>
</reference>
<dbReference type="Gene3D" id="3.30.200.20">
    <property type="entry name" value="Phosphorylase Kinase, domain 1"/>
    <property type="match status" value="1"/>
</dbReference>
<dbReference type="InterPro" id="IPR051681">
    <property type="entry name" value="Ser/Thr_Kinases-Pseudokinases"/>
</dbReference>
<dbReference type="PANTHER" id="PTHR44329">
    <property type="entry name" value="SERINE/THREONINE-PROTEIN KINASE TNNI3K-RELATED"/>
    <property type="match status" value="1"/>
</dbReference>
<accession>A0A132NMX9</accession>
<dbReference type="OrthoDB" id="5979581at2759"/>
<dbReference type="SUPFAM" id="SSF56112">
    <property type="entry name" value="Protein kinase-like (PK-like)"/>
    <property type="match status" value="1"/>
</dbReference>
<dbReference type="CDD" id="cd00180">
    <property type="entry name" value="PKc"/>
    <property type="match status" value="1"/>
</dbReference>
<protein>
    <submittedName>
        <fullName evidence="3">Kinase/ Serine/threonine protein kinase</fullName>
    </submittedName>
</protein>
<dbReference type="AlphaFoldDB" id="A0A132NMX9"/>
<dbReference type="GO" id="GO:0004674">
    <property type="term" value="F:protein serine/threonine kinase activity"/>
    <property type="evidence" value="ECO:0007669"/>
    <property type="project" value="UniProtKB-KW"/>
</dbReference>